<feature type="region of interest" description="Disordered" evidence="1">
    <location>
        <begin position="1"/>
        <end position="43"/>
    </location>
</feature>
<dbReference type="OrthoDB" id="2743343at2759"/>
<dbReference type="InterPro" id="IPR045338">
    <property type="entry name" value="DUF6535"/>
</dbReference>
<sequence length="693" mass="77735">MSGLHESNPLSAGGPTQLPAENETGPSLRPAPTGVNGGTTDMLDKRENVYTQGQKTKAWSDAAGLVQNYSDDMIARWNKEIDTYLVFAGLFSAILTAFNVQSYLLLQPSAPDPSISILQQISSQLESFSVNPPFINATQPSSTGRTSPNNPPPAPRWAVWLNALWFSGLILSLASASIGIMVKHWLNEFSSGVSGTSRPIARVRQYRLNNLQRWRLEDVVVAIPILLQISLSLFLAWLLVLLWNLNDTVAAIASTLCAYLTPQIRALDSLWQPKRFVFWLSTSIASGRRDITGFINATSHTLLTFRLRLSHYISLEYWTSLLRSTWTDIVGRLRTIASPPESWRDRKRTWLGRERSEIDARKLDLDVQTLIDAYSTTLHPAALSTTNVCLTELRARDVIDYFRQLHHSAREHFGPAADSDDGPLGRGNQQQLLWLQVILSVLVEGGSPLSDDEATVLGVYYEYGTWPTEMQADASAWAASTLNALQGYLEGEGTREVTFIDQHRLHWKREALIENAMRDKEPLTDILLPAVTWDCRQVRLKQDRLAQAPLDDTKAAYTNYLESVCQFLQCADHALISPLPSDNLEIVHVHTRDVLAELTRALLDVFATDRVRDIRSTIYAPALWGTMRTLALIVSDDVLRCTPDALRVDMLRLIDRLAEPHDYDESSWGMDIPGFARELKARIIRIKSVPDLE</sequence>
<proteinExistence type="predicted"/>
<keyword evidence="2" id="KW-1133">Transmembrane helix</keyword>
<protein>
    <recommendedName>
        <fullName evidence="3">DUF6535 domain-containing protein</fullName>
    </recommendedName>
</protein>
<dbReference type="Proteomes" id="UP000184267">
    <property type="component" value="Unassembled WGS sequence"/>
</dbReference>
<feature type="transmembrane region" description="Helical" evidence="2">
    <location>
        <begin position="83"/>
        <end position="106"/>
    </location>
</feature>
<keyword evidence="5" id="KW-1185">Reference proteome</keyword>
<comment type="caution">
    <text evidence="4">The sequence shown here is derived from an EMBL/GenBank/DDBJ whole genome shotgun (WGS) entry which is preliminary data.</text>
</comment>
<evidence type="ECO:0000313" key="4">
    <source>
        <dbReference type="EMBL" id="OJT08366.1"/>
    </source>
</evidence>
<organism evidence="4 5">
    <name type="scientific">Trametes pubescens</name>
    <name type="common">White-rot fungus</name>
    <dbReference type="NCBI Taxonomy" id="154538"/>
    <lineage>
        <taxon>Eukaryota</taxon>
        <taxon>Fungi</taxon>
        <taxon>Dikarya</taxon>
        <taxon>Basidiomycota</taxon>
        <taxon>Agaricomycotina</taxon>
        <taxon>Agaricomycetes</taxon>
        <taxon>Polyporales</taxon>
        <taxon>Polyporaceae</taxon>
        <taxon>Trametes</taxon>
    </lineage>
</organism>
<gene>
    <name evidence="4" type="ORF">TRAPUB_705</name>
</gene>
<accession>A0A1M2VLD6</accession>
<dbReference type="STRING" id="154538.A0A1M2VLD6"/>
<feature type="domain" description="DUF6535" evidence="3">
    <location>
        <begin position="59"/>
        <end position="244"/>
    </location>
</feature>
<keyword evidence="2" id="KW-0812">Transmembrane</keyword>
<evidence type="ECO:0000256" key="1">
    <source>
        <dbReference type="SAM" id="MobiDB-lite"/>
    </source>
</evidence>
<feature type="transmembrane region" description="Helical" evidence="2">
    <location>
        <begin position="157"/>
        <end position="182"/>
    </location>
</feature>
<reference evidence="4 5" key="1">
    <citation type="submission" date="2016-10" db="EMBL/GenBank/DDBJ databases">
        <title>Genome sequence of the basidiomycete white-rot fungus Trametes pubescens.</title>
        <authorList>
            <person name="Makela M.R."/>
            <person name="Granchi Z."/>
            <person name="Peng M."/>
            <person name="De Vries R.P."/>
            <person name="Grigoriev I."/>
            <person name="Riley R."/>
            <person name="Hilden K."/>
        </authorList>
    </citation>
    <scope>NUCLEOTIDE SEQUENCE [LARGE SCALE GENOMIC DNA]</scope>
    <source>
        <strain evidence="4 5">FBCC735</strain>
    </source>
</reference>
<dbReference type="AlphaFoldDB" id="A0A1M2VLD6"/>
<name>A0A1M2VLD6_TRAPU</name>
<feature type="transmembrane region" description="Helical" evidence="2">
    <location>
        <begin position="219"/>
        <end position="243"/>
    </location>
</feature>
<evidence type="ECO:0000259" key="3">
    <source>
        <dbReference type="Pfam" id="PF20153"/>
    </source>
</evidence>
<keyword evidence="2" id="KW-0472">Membrane</keyword>
<evidence type="ECO:0000256" key="2">
    <source>
        <dbReference type="SAM" id="Phobius"/>
    </source>
</evidence>
<dbReference type="EMBL" id="MNAD01001045">
    <property type="protein sequence ID" value="OJT08366.1"/>
    <property type="molecule type" value="Genomic_DNA"/>
</dbReference>
<dbReference type="Pfam" id="PF20153">
    <property type="entry name" value="DUF6535"/>
    <property type="match status" value="1"/>
</dbReference>
<evidence type="ECO:0000313" key="5">
    <source>
        <dbReference type="Proteomes" id="UP000184267"/>
    </source>
</evidence>